<dbReference type="PANTHER" id="PTHR23355">
    <property type="entry name" value="RIBONUCLEASE"/>
    <property type="match status" value="1"/>
</dbReference>
<dbReference type="InterPro" id="IPR040476">
    <property type="entry name" value="CSD2"/>
</dbReference>
<evidence type="ECO:0000256" key="3">
    <source>
        <dbReference type="ARBA" id="ARBA00022490"/>
    </source>
</evidence>
<keyword evidence="6 8" id="KW-0269">Exonuclease</keyword>
<keyword evidence="7 8" id="KW-0694">RNA-binding</keyword>
<dbReference type="Pfam" id="PF00773">
    <property type="entry name" value="RNB"/>
    <property type="match status" value="1"/>
</dbReference>
<dbReference type="PROSITE" id="PS01175">
    <property type="entry name" value="RIBONUCLEASE_II"/>
    <property type="match status" value="1"/>
</dbReference>
<comment type="function">
    <text evidence="8">3'-5' exoribonuclease that releases 5'-nucleoside monophosphates and is involved in maturation of structured RNAs.</text>
</comment>
<dbReference type="FunFam" id="2.40.50.140:FF:000213">
    <property type="entry name" value="Ribonuclease R"/>
    <property type="match status" value="1"/>
</dbReference>
<dbReference type="InterPro" id="IPR011129">
    <property type="entry name" value="CSD"/>
</dbReference>
<dbReference type="CDD" id="cd04471">
    <property type="entry name" value="S1_RNase_R"/>
    <property type="match status" value="1"/>
</dbReference>
<dbReference type="InterPro" id="IPR011805">
    <property type="entry name" value="RNase_R"/>
</dbReference>
<reference evidence="11 12" key="1">
    <citation type="submission" date="2018-04" db="EMBL/GenBank/DDBJ databases">
        <title>Complete genome sequence of Hydrogenophilus thermoluteolus TH-1.</title>
        <authorList>
            <person name="Arai H."/>
        </authorList>
    </citation>
    <scope>NUCLEOTIDE SEQUENCE [LARGE SCALE GENOMIC DNA]</scope>
    <source>
        <strain evidence="11 12">TH-1</strain>
    </source>
</reference>
<dbReference type="Pfam" id="PF00575">
    <property type="entry name" value="S1"/>
    <property type="match status" value="1"/>
</dbReference>
<dbReference type="Proteomes" id="UP000262004">
    <property type="component" value="Chromosome"/>
</dbReference>
<dbReference type="InterPro" id="IPR022966">
    <property type="entry name" value="RNase_II/R_CS"/>
</dbReference>
<dbReference type="KEGG" id="htl:HPTL_0657"/>
<dbReference type="AlphaFoldDB" id="A0A2Z6DX85"/>
<keyword evidence="4 8" id="KW-0540">Nuclease</keyword>
<dbReference type="InterPro" id="IPR050180">
    <property type="entry name" value="RNR_Ribonuclease"/>
</dbReference>
<organism evidence="11 12">
    <name type="scientific">Hydrogenophilus thermoluteolus</name>
    <name type="common">Pseudomonas hydrogenothermophila</name>
    <dbReference type="NCBI Taxonomy" id="297"/>
    <lineage>
        <taxon>Bacteria</taxon>
        <taxon>Pseudomonadati</taxon>
        <taxon>Pseudomonadota</taxon>
        <taxon>Hydrogenophilia</taxon>
        <taxon>Hydrogenophilales</taxon>
        <taxon>Hydrogenophilaceae</taxon>
        <taxon>Hydrogenophilus</taxon>
    </lineage>
</organism>
<dbReference type="RefSeq" id="WP_119334719.1">
    <property type="nucleotide sequence ID" value="NZ_AP018558.1"/>
</dbReference>
<keyword evidence="12" id="KW-1185">Reference proteome</keyword>
<evidence type="ECO:0000256" key="6">
    <source>
        <dbReference type="ARBA" id="ARBA00022839"/>
    </source>
</evidence>
<dbReference type="SMART" id="SM00955">
    <property type="entry name" value="RNB"/>
    <property type="match status" value="1"/>
</dbReference>
<dbReference type="NCBIfam" id="TIGR02063">
    <property type="entry name" value="RNase_R"/>
    <property type="match status" value="1"/>
</dbReference>
<evidence type="ECO:0000256" key="7">
    <source>
        <dbReference type="ARBA" id="ARBA00022884"/>
    </source>
</evidence>
<evidence type="ECO:0000313" key="12">
    <source>
        <dbReference type="Proteomes" id="UP000262004"/>
    </source>
</evidence>
<evidence type="ECO:0000256" key="8">
    <source>
        <dbReference type="HAMAP-Rule" id="MF_01895"/>
    </source>
</evidence>
<dbReference type="PROSITE" id="PS50126">
    <property type="entry name" value="S1"/>
    <property type="match status" value="1"/>
</dbReference>
<proteinExistence type="inferred from homology"/>
<dbReference type="GO" id="GO:0008859">
    <property type="term" value="F:exoribonuclease II activity"/>
    <property type="evidence" value="ECO:0007669"/>
    <property type="project" value="UniProtKB-UniRule"/>
</dbReference>
<feature type="compositionally biased region" description="Basic and acidic residues" evidence="9">
    <location>
        <begin position="19"/>
        <end position="40"/>
    </location>
</feature>
<dbReference type="EC" id="3.1.13.1" evidence="8"/>
<accession>A0A2Z6DX85</accession>
<dbReference type="InterPro" id="IPR004476">
    <property type="entry name" value="RNase_II/RNase_R"/>
</dbReference>
<evidence type="ECO:0000259" key="10">
    <source>
        <dbReference type="PROSITE" id="PS50126"/>
    </source>
</evidence>
<keyword evidence="3 8" id="KW-0963">Cytoplasm</keyword>
<evidence type="ECO:0000313" key="11">
    <source>
        <dbReference type="EMBL" id="BBD76925.1"/>
    </source>
</evidence>
<dbReference type="Pfam" id="PF17876">
    <property type="entry name" value="CSD2"/>
    <property type="match status" value="1"/>
</dbReference>
<feature type="domain" description="S1 motif" evidence="10">
    <location>
        <begin position="712"/>
        <end position="793"/>
    </location>
</feature>
<dbReference type="PANTHER" id="PTHR23355:SF9">
    <property type="entry name" value="DIS3-LIKE EXONUCLEASE 2"/>
    <property type="match status" value="1"/>
</dbReference>
<dbReference type="SMART" id="SM00357">
    <property type="entry name" value="CSP"/>
    <property type="match status" value="1"/>
</dbReference>
<dbReference type="OrthoDB" id="5287177at2"/>
<evidence type="ECO:0000256" key="5">
    <source>
        <dbReference type="ARBA" id="ARBA00022801"/>
    </source>
</evidence>
<dbReference type="Pfam" id="PF08206">
    <property type="entry name" value="OB_RNB"/>
    <property type="match status" value="1"/>
</dbReference>
<dbReference type="GO" id="GO:0003723">
    <property type="term" value="F:RNA binding"/>
    <property type="evidence" value="ECO:0007669"/>
    <property type="project" value="UniProtKB-UniRule"/>
</dbReference>
<comment type="subcellular location">
    <subcellularLocation>
        <location evidence="2 8">Cytoplasm</location>
    </subcellularLocation>
</comment>
<comment type="similarity">
    <text evidence="8">Belongs to the RNR ribonuclease family. RNase R subfamily.</text>
</comment>
<sequence>MTEKRKKTSLSRRSRNRKARDNGVKPSRTPERTRDGRDAQALHRTKRLAATQEAARAAPLDVDRLAEIAAALPPIRRADPFLAREVLRYGDNPLPSREYIIETLERAGRPLKMSELASALEIRPFELALFERRVTAMERDGQILTNRRGALILPEKAALIRGRVQGHPDGFGFVIPDDGGPDIFLGPKEMREVLHGDRVMVRVTGRDPRGRPEGKIVEVLERRTTRVVGRVIVEHGVMLVAPEDKRIAQDILIAPEAGRRSRKPKAAPGDVVVVEIVEPPSKYAQPIGKIVEVLGRYDDPGMEIEIALRKFDLPFVWSSAAKAQTRRLPDAVRPHDQKGREDLRHLPFVTIDGENAKDFDDAVFCERVGRGFRLLVAIADVAHYVKPETPLDQEAYERGNSVYFPRRVIPMLPEKLSNGLCSLVPREDRLAMVCEMFVSPRGKVERYRFFPAVIHSHARLTYTIVAKALYEGDKTARETVADLLPHLETLDAVFRVLLAARKRRGAIEFETTEVEFLFDDNGKIRGVKPVVRNDAHRLIEECMLAANVCASQFLAEHEHPTLYRVHEPPDPEKIAKLREFLAGFGIELPGGDEPSPKDFTRVLEKIEGRPDAPLLQMVMLRSLKQARYAPDNAGHFGLAYPCYTHFTSPIRRYPDLLVHRAIKAVLAGSQYTPSRPWEEIGAHCSMTERRADEATREVMNWLKCYYMQEHIGEVYTGTVSAVVPFGLFVTLDEVFVEGLVHISDLGADYFQYDEVGHALVGERTKVRYRLADRVKVQVARADLATSKIDFHLIERLEGDA</sequence>
<dbReference type="SMART" id="SM00316">
    <property type="entry name" value="S1"/>
    <property type="match status" value="2"/>
</dbReference>
<keyword evidence="5 8" id="KW-0378">Hydrolase</keyword>
<feature type="compositionally biased region" description="Basic residues" evidence="9">
    <location>
        <begin position="1"/>
        <end position="18"/>
    </location>
</feature>
<dbReference type="HAMAP" id="MF_01895">
    <property type="entry name" value="RNase_R"/>
    <property type="match status" value="1"/>
</dbReference>
<dbReference type="SUPFAM" id="SSF50249">
    <property type="entry name" value="Nucleic acid-binding proteins"/>
    <property type="match status" value="4"/>
</dbReference>
<dbReference type="InterPro" id="IPR001900">
    <property type="entry name" value="RNase_II/R"/>
</dbReference>
<comment type="catalytic activity">
    <reaction evidence="1 8">
        <text>Exonucleolytic cleavage in the 3'- to 5'-direction to yield nucleoside 5'-phosphates.</text>
        <dbReference type="EC" id="3.1.13.1"/>
    </reaction>
</comment>
<protein>
    <recommendedName>
        <fullName evidence="8">Ribonuclease R</fullName>
        <shortName evidence="8">RNase R</shortName>
        <ecNumber evidence="8">3.1.13.1</ecNumber>
    </recommendedName>
</protein>
<dbReference type="GO" id="GO:0006402">
    <property type="term" value="P:mRNA catabolic process"/>
    <property type="evidence" value="ECO:0007669"/>
    <property type="project" value="TreeGrafter"/>
</dbReference>
<dbReference type="EMBL" id="AP018558">
    <property type="protein sequence ID" value="BBD76925.1"/>
    <property type="molecule type" value="Genomic_DNA"/>
</dbReference>
<dbReference type="InterPro" id="IPR003029">
    <property type="entry name" value="S1_domain"/>
</dbReference>
<dbReference type="Gene3D" id="2.40.50.140">
    <property type="entry name" value="Nucleic acid-binding proteins"/>
    <property type="match status" value="2"/>
</dbReference>
<dbReference type="InterPro" id="IPR012340">
    <property type="entry name" value="NA-bd_OB-fold"/>
</dbReference>
<evidence type="ECO:0000256" key="2">
    <source>
        <dbReference type="ARBA" id="ARBA00004496"/>
    </source>
</evidence>
<dbReference type="InterPro" id="IPR013223">
    <property type="entry name" value="RNase_B_OB_dom"/>
</dbReference>
<feature type="region of interest" description="Disordered" evidence="9">
    <location>
        <begin position="1"/>
        <end position="40"/>
    </location>
</feature>
<evidence type="ECO:0000256" key="9">
    <source>
        <dbReference type="SAM" id="MobiDB-lite"/>
    </source>
</evidence>
<dbReference type="GO" id="GO:0005829">
    <property type="term" value="C:cytosol"/>
    <property type="evidence" value="ECO:0007669"/>
    <property type="project" value="TreeGrafter"/>
</dbReference>
<gene>
    <name evidence="8" type="primary">rnr</name>
    <name evidence="11" type="ORF">HPTL_0657</name>
</gene>
<dbReference type="NCBIfam" id="TIGR00358">
    <property type="entry name" value="3_prime_RNase"/>
    <property type="match status" value="1"/>
</dbReference>
<evidence type="ECO:0000256" key="4">
    <source>
        <dbReference type="ARBA" id="ARBA00022722"/>
    </source>
</evidence>
<name>A0A2Z6DX85_HYDTE</name>
<evidence type="ECO:0000256" key="1">
    <source>
        <dbReference type="ARBA" id="ARBA00001849"/>
    </source>
</evidence>